<dbReference type="Pfam" id="PF07693">
    <property type="entry name" value="KAP_NTPase"/>
    <property type="match status" value="1"/>
</dbReference>
<accession>A0ABW5Y9Q3</accession>
<feature type="domain" description="KAP NTPase" evidence="1">
    <location>
        <begin position="6"/>
        <end position="184"/>
    </location>
</feature>
<dbReference type="InterPro" id="IPR027417">
    <property type="entry name" value="P-loop_NTPase"/>
</dbReference>
<dbReference type="RefSeq" id="WP_377183183.1">
    <property type="nucleotide sequence ID" value="NZ_JBHUPD010000001.1"/>
</dbReference>
<evidence type="ECO:0000313" key="2">
    <source>
        <dbReference type="EMBL" id="MFD2871975.1"/>
    </source>
</evidence>
<dbReference type="SUPFAM" id="SSF52540">
    <property type="entry name" value="P-loop containing nucleoside triphosphate hydrolases"/>
    <property type="match status" value="1"/>
</dbReference>
<sequence length="630" mass="74013">MENVILNYLSMETSYALLINGKRGIGKTFFIKEKIIPQIKKLATLHDPQKKYKPIYISLYGLKNIEDVYKAMAIEFMTWLKQKGIKVAPAMSKIVARGMLNLKIGDAMESKLAELPSKSQHAMDTKDFVIILDDLDRISDSLGINEVIGFVNSLVEHDNNKIMVIADEEHLNSSQAYLAVREKTIGTVIEYSATFITNFQSIIDSKYKKRHPLFYQYLLLLKDDLLYWFQSTSTENLRTLIYFLEHFYEVFKKVEVPLALTTVDLESLSFRKLRAILHFSAAISIEFKKGEISYKHTKGIDDMRAIGEVLMGKQLKEMFADHQRSSQLDNEQKLPPNYRDKFLANFYSHQEYQFYQALYNFITGGNDLDTADLLAQLKKNFDDRIFTPSEQDQVYNQLSDPQVLDLPDVEYMRLTDQMLHFAYVGEYPLDRYISVLFYAMRYPEIIEYEINETVDKLIAGVQGSSAKFKYIDHLSHSFGFKENNPHYQVYLKLHRALNEVNNGIDKARLENIRADTLKEFIEKPEQFYNKIQSYYDYDMPMLAYWNFDRFYTHFQTLKTSELPRFRRLLKGRFGEVLIKERMEYYFLENLYDKVTKIDDKVPTMREIEFKSLATLLQDILTRNHALKETK</sequence>
<organism evidence="2 3">
    <name type="scientific">Mucilaginibacter ximonensis</name>
    <dbReference type="NCBI Taxonomy" id="538021"/>
    <lineage>
        <taxon>Bacteria</taxon>
        <taxon>Pseudomonadati</taxon>
        <taxon>Bacteroidota</taxon>
        <taxon>Sphingobacteriia</taxon>
        <taxon>Sphingobacteriales</taxon>
        <taxon>Sphingobacteriaceae</taxon>
        <taxon>Mucilaginibacter</taxon>
    </lineage>
</organism>
<dbReference type="InterPro" id="IPR011646">
    <property type="entry name" value="KAP_P-loop"/>
</dbReference>
<protein>
    <submittedName>
        <fullName evidence="2">P-loop NTPase fold protein</fullName>
    </submittedName>
</protein>
<keyword evidence="3" id="KW-1185">Reference proteome</keyword>
<dbReference type="EMBL" id="JBHUPD010000001">
    <property type="protein sequence ID" value="MFD2871975.1"/>
    <property type="molecule type" value="Genomic_DNA"/>
</dbReference>
<dbReference type="Proteomes" id="UP001597557">
    <property type="component" value="Unassembled WGS sequence"/>
</dbReference>
<gene>
    <name evidence="2" type="ORF">ACFS5N_05815</name>
</gene>
<proteinExistence type="predicted"/>
<name>A0ABW5Y9Q3_9SPHI</name>
<reference evidence="3" key="1">
    <citation type="journal article" date="2019" name="Int. J. Syst. Evol. Microbiol.">
        <title>The Global Catalogue of Microorganisms (GCM) 10K type strain sequencing project: providing services to taxonomists for standard genome sequencing and annotation.</title>
        <authorList>
            <consortium name="The Broad Institute Genomics Platform"/>
            <consortium name="The Broad Institute Genome Sequencing Center for Infectious Disease"/>
            <person name="Wu L."/>
            <person name="Ma J."/>
        </authorList>
    </citation>
    <scope>NUCLEOTIDE SEQUENCE [LARGE SCALE GENOMIC DNA]</scope>
    <source>
        <strain evidence="3">KCTC 22437</strain>
    </source>
</reference>
<evidence type="ECO:0000313" key="3">
    <source>
        <dbReference type="Proteomes" id="UP001597557"/>
    </source>
</evidence>
<dbReference type="Gene3D" id="3.40.50.300">
    <property type="entry name" value="P-loop containing nucleotide triphosphate hydrolases"/>
    <property type="match status" value="1"/>
</dbReference>
<comment type="caution">
    <text evidence="2">The sequence shown here is derived from an EMBL/GenBank/DDBJ whole genome shotgun (WGS) entry which is preliminary data.</text>
</comment>
<evidence type="ECO:0000259" key="1">
    <source>
        <dbReference type="Pfam" id="PF07693"/>
    </source>
</evidence>